<dbReference type="Pfam" id="PF14244">
    <property type="entry name" value="Retrotran_gag_3"/>
    <property type="match status" value="1"/>
</dbReference>
<dbReference type="PANTHER" id="PTHR34222">
    <property type="entry name" value="GAG_PRE-INTEGRS DOMAIN-CONTAINING PROTEIN"/>
    <property type="match status" value="1"/>
</dbReference>
<evidence type="ECO:0000313" key="3">
    <source>
        <dbReference type="Proteomes" id="UP000257109"/>
    </source>
</evidence>
<protein>
    <recommendedName>
        <fullName evidence="1">Retrotransposon Copia-like N-terminal domain-containing protein</fullName>
    </recommendedName>
</protein>
<dbReference type="Proteomes" id="UP000257109">
    <property type="component" value="Unassembled WGS sequence"/>
</dbReference>
<feature type="non-terminal residue" evidence="2">
    <location>
        <position position="191"/>
    </location>
</feature>
<dbReference type="PANTHER" id="PTHR34222:SF99">
    <property type="entry name" value="PROTEIN, PUTATIVE-RELATED"/>
    <property type="match status" value="1"/>
</dbReference>
<comment type="caution">
    <text evidence="2">The sequence shown here is derived from an EMBL/GenBank/DDBJ whole genome shotgun (WGS) entry which is preliminary data.</text>
</comment>
<evidence type="ECO:0000259" key="1">
    <source>
        <dbReference type="Pfam" id="PF14244"/>
    </source>
</evidence>
<keyword evidence="3" id="KW-1185">Reference proteome</keyword>
<proteinExistence type="predicted"/>
<dbReference type="EMBL" id="QJKJ01014333">
    <property type="protein sequence ID" value="RDX64547.1"/>
    <property type="molecule type" value="Genomic_DNA"/>
</dbReference>
<organism evidence="2 3">
    <name type="scientific">Mucuna pruriens</name>
    <name type="common">Velvet bean</name>
    <name type="synonym">Dolichos pruriens</name>
    <dbReference type="NCBI Taxonomy" id="157652"/>
    <lineage>
        <taxon>Eukaryota</taxon>
        <taxon>Viridiplantae</taxon>
        <taxon>Streptophyta</taxon>
        <taxon>Embryophyta</taxon>
        <taxon>Tracheophyta</taxon>
        <taxon>Spermatophyta</taxon>
        <taxon>Magnoliopsida</taxon>
        <taxon>eudicotyledons</taxon>
        <taxon>Gunneridae</taxon>
        <taxon>Pentapetalae</taxon>
        <taxon>rosids</taxon>
        <taxon>fabids</taxon>
        <taxon>Fabales</taxon>
        <taxon>Fabaceae</taxon>
        <taxon>Papilionoideae</taxon>
        <taxon>50 kb inversion clade</taxon>
        <taxon>NPAAA clade</taxon>
        <taxon>indigoferoid/millettioid clade</taxon>
        <taxon>Phaseoleae</taxon>
        <taxon>Mucuna</taxon>
    </lineage>
</organism>
<sequence>MNGNNYNSWSKSMKHALLVKNKLKFINDKIVALAADASLILEIAQCTIYFSKEDHLCMLDLFQEIHSIHQGERKYVIRFLKELGDQFNIVKTQILMTKPLSSINKVFSLVLQQERQVESSLLSEPPKILMSNSNVNQGRGNSQWNCGRGRMYNQSRGFNNNTAMKVCTFSFAKRLGTQWRLVTLSTTSPWL</sequence>
<dbReference type="AlphaFoldDB" id="A0A371EEU7"/>
<dbReference type="InterPro" id="IPR029472">
    <property type="entry name" value="Copia-like_N"/>
</dbReference>
<gene>
    <name evidence="2" type="ORF">CR513_56889</name>
</gene>
<accession>A0A371EEU7</accession>
<name>A0A371EEU7_MUCPR</name>
<dbReference type="OrthoDB" id="5544992at2759"/>
<reference evidence="2" key="1">
    <citation type="submission" date="2018-05" db="EMBL/GenBank/DDBJ databases">
        <title>Draft genome of Mucuna pruriens seed.</title>
        <authorList>
            <person name="Nnadi N.E."/>
            <person name="Vos R."/>
            <person name="Hasami M.H."/>
            <person name="Devisetty U.K."/>
            <person name="Aguiy J.C."/>
        </authorList>
    </citation>
    <scope>NUCLEOTIDE SEQUENCE [LARGE SCALE GENOMIC DNA]</scope>
    <source>
        <strain evidence="2">JCA_2017</strain>
    </source>
</reference>
<feature type="domain" description="Retrotransposon Copia-like N-terminal" evidence="1">
    <location>
        <begin position="1"/>
        <end position="30"/>
    </location>
</feature>
<evidence type="ECO:0000313" key="2">
    <source>
        <dbReference type="EMBL" id="RDX64547.1"/>
    </source>
</evidence>